<accession>A0A438AJV4</accession>
<dbReference type="GO" id="GO:0005737">
    <property type="term" value="C:cytoplasm"/>
    <property type="evidence" value="ECO:0007669"/>
    <property type="project" value="TreeGrafter"/>
</dbReference>
<gene>
    <name evidence="2" type="ORF">EKE94_07280</name>
</gene>
<dbReference type="PANTHER" id="PTHR19288">
    <property type="entry name" value="4-NITROPHENYLPHOSPHATASE-RELATED"/>
    <property type="match status" value="1"/>
</dbReference>
<sequence length="342" mass="35575">MAPDPASGPNPVRPGDYGLGNPQVGGQGGSDQAGEDGTPATVAPAEAFELYRKVRHRLPPLAAPTRPRSPIRRADLGPVAAGYDLILFDAYGVLNVGDTAIAGAVARLAALRAAGKAIAVVSNSAGYPKAHMMARLHRLGFDLDEAEVVTSRDALLAALAKAPPRRWGAMMNPATDPGELAALDPLWLGDDPAAYDRAEGFLLVGSDGWTAARQSLLEDALRARPRPVWVGNPDLVAPREGGLSREPGWFAHALTDATGIAPRFLGKPFPEIFDLALARCAPGLAPARVLMVGDTLHTDILGGAQAGFATALVTDEGSLAGLDVDHAIARAGITPDFIVPRI</sequence>
<dbReference type="PANTHER" id="PTHR19288:SF90">
    <property type="entry name" value="OS08G0542600 PROTEIN"/>
    <property type="match status" value="1"/>
</dbReference>
<dbReference type="AlphaFoldDB" id="A0A438AJV4"/>
<dbReference type="InterPro" id="IPR006357">
    <property type="entry name" value="HAD-SF_hydro_IIA"/>
</dbReference>
<dbReference type="Pfam" id="PF13344">
    <property type="entry name" value="Hydrolase_6"/>
    <property type="match status" value="1"/>
</dbReference>
<dbReference type="SUPFAM" id="SSF56784">
    <property type="entry name" value="HAD-like"/>
    <property type="match status" value="1"/>
</dbReference>
<evidence type="ECO:0000313" key="2">
    <source>
        <dbReference type="EMBL" id="RVV99083.1"/>
    </source>
</evidence>
<dbReference type="OrthoDB" id="148966at2"/>
<dbReference type="Gene3D" id="3.40.50.1000">
    <property type="entry name" value="HAD superfamily/HAD-like"/>
    <property type="match status" value="2"/>
</dbReference>
<reference evidence="2 3" key="1">
    <citation type="submission" date="2018-11" db="EMBL/GenBank/DDBJ databases">
        <title>Mesobaculum littorinae gen. nov., sp. nov., isolated from Littorina scabra that represents a novel genus of the order Rhodobacteraceae.</title>
        <authorList>
            <person name="Li F."/>
        </authorList>
    </citation>
    <scope>NUCLEOTIDE SEQUENCE [LARGE SCALE GENOMIC DNA]</scope>
    <source>
        <strain evidence="2 3">M0103</strain>
    </source>
</reference>
<protein>
    <submittedName>
        <fullName evidence="2">HAD-IIA family hydrolase</fullName>
    </submittedName>
</protein>
<keyword evidence="3" id="KW-1185">Reference proteome</keyword>
<dbReference type="GO" id="GO:0016791">
    <property type="term" value="F:phosphatase activity"/>
    <property type="evidence" value="ECO:0007669"/>
    <property type="project" value="TreeGrafter"/>
</dbReference>
<evidence type="ECO:0000313" key="3">
    <source>
        <dbReference type="Proteomes" id="UP000285908"/>
    </source>
</evidence>
<dbReference type="Pfam" id="PF13242">
    <property type="entry name" value="Hydrolase_like"/>
    <property type="match status" value="1"/>
</dbReference>
<proteinExistence type="predicted"/>
<organism evidence="2 3">
    <name type="scientific">Mesobaculum littorinae</name>
    <dbReference type="NCBI Taxonomy" id="2486419"/>
    <lineage>
        <taxon>Bacteria</taxon>
        <taxon>Pseudomonadati</taxon>
        <taxon>Pseudomonadota</taxon>
        <taxon>Alphaproteobacteria</taxon>
        <taxon>Rhodobacterales</taxon>
        <taxon>Roseobacteraceae</taxon>
        <taxon>Mesobaculum</taxon>
    </lineage>
</organism>
<comment type="caution">
    <text evidence="2">The sequence shown here is derived from an EMBL/GenBank/DDBJ whole genome shotgun (WGS) entry which is preliminary data.</text>
</comment>
<dbReference type="Proteomes" id="UP000285908">
    <property type="component" value="Unassembled WGS sequence"/>
</dbReference>
<keyword evidence="2" id="KW-0378">Hydrolase</keyword>
<dbReference type="EMBL" id="RQXX01000002">
    <property type="protein sequence ID" value="RVV99083.1"/>
    <property type="molecule type" value="Genomic_DNA"/>
</dbReference>
<evidence type="ECO:0000256" key="1">
    <source>
        <dbReference type="SAM" id="MobiDB-lite"/>
    </source>
</evidence>
<dbReference type="InterPro" id="IPR036412">
    <property type="entry name" value="HAD-like_sf"/>
</dbReference>
<dbReference type="NCBIfam" id="TIGR01460">
    <property type="entry name" value="HAD-SF-IIA"/>
    <property type="match status" value="1"/>
</dbReference>
<feature type="compositionally biased region" description="Pro residues" evidence="1">
    <location>
        <begin position="1"/>
        <end position="12"/>
    </location>
</feature>
<dbReference type="InterPro" id="IPR023214">
    <property type="entry name" value="HAD_sf"/>
</dbReference>
<feature type="region of interest" description="Disordered" evidence="1">
    <location>
        <begin position="1"/>
        <end position="42"/>
    </location>
</feature>
<name>A0A438AJV4_9RHOB</name>